<keyword evidence="1" id="KW-0472">Membrane</keyword>
<keyword evidence="1" id="KW-1133">Transmembrane helix</keyword>
<dbReference type="RefSeq" id="WP_139088272.1">
    <property type="nucleotide sequence ID" value="NZ_VDFR01000066.1"/>
</dbReference>
<dbReference type="EMBL" id="VDFR01000066">
    <property type="protein sequence ID" value="TNC45337.1"/>
    <property type="molecule type" value="Genomic_DNA"/>
</dbReference>
<proteinExistence type="predicted"/>
<protein>
    <submittedName>
        <fullName evidence="2">Uncharacterized protein</fullName>
    </submittedName>
</protein>
<dbReference type="AlphaFoldDB" id="A0A5C4MJF9"/>
<sequence length="60" mass="6437">MYAALWRVLPGSNATKAAVAVALFLAFVGILFLWVFPAVQPMLPFDQITLESEPTSSAAP</sequence>
<comment type="caution">
    <text evidence="2">The sequence shown here is derived from an EMBL/GenBank/DDBJ whole genome shotgun (WGS) entry which is preliminary data.</text>
</comment>
<keyword evidence="1" id="KW-0812">Transmembrane</keyword>
<gene>
    <name evidence="2" type="ORF">FHE65_14645</name>
</gene>
<name>A0A5C4MJF9_9ACTN</name>
<feature type="transmembrane region" description="Helical" evidence="1">
    <location>
        <begin position="17"/>
        <end position="36"/>
    </location>
</feature>
<evidence type="ECO:0000313" key="3">
    <source>
        <dbReference type="Proteomes" id="UP000306740"/>
    </source>
</evidence>
<dbReference type="Proteomes" id="UP000306740">
    <property type="component" value="Unassembled WGS sequence"/>
</dbReference>
<evidence type="ECO:0000256" key="1">
    <source>
        <dbReference type="SAM" id="Phobius"/>
    </source>
</evidence>
<organism evidence="2 3">
    <name type="scientific">Mumia zhuanghuii</name>
    <dbReference type="NCBI Taxonomy" id="2585211"/>
    <lineage>
        <taxon>Bacteria</taxon>
        <taxon>Bacillati</taxon>
        <taxon>Actinomycetota</taxon>
        <taxon>Actinomycetes</taxon>
        <taxon>Propionibacteriales</taxon>
        <taxon>Nocardioidaceae</taxon>
        <taxon>Mumia</taxon>
    </lineage>
</organism>
<evidence type="ECO:0000313" key="2">
    <source>
        <dbReference type="EMBL" id="TNC45337.1"/>
    </source>
</evidence>
<reference evidence="2 3" key="1">
    <citation type="submission" date="2019-05" db="EMBL/GenBank/DDBJ databases">
        <title>Mumia sp. nov., isolated from the intestinal contents of plateau pika (Ochotona curzoniae) in the Qinghai-Tibet plateau of China.</title>
        <authorList>
            <person name="Tian Z."/>
        </authorList>
    </citation>
    <scope>NUCLEOTIDE SEQUENCE [LARGE SCALE GENOMIC DNA]</scope>
    <source>
        <strain evidence="3">527</strain>
    </source>
</reference>
<accession>A0A5C4MJF9</accession>